<dbReference type="PROSITE" id="PS50889">
    <property type="entry name" value="S4"/>
    <property type="match status" value="1"/>
</dbReference>
<dbReference type="Pfam" id="PF00849">
    <property type="entry name" value="PseudoU_synth_2"/>
    <property type="match status" value="1"/>
</dbReference>
<comment type="function">
    <text evidence="5">Responsible for synthesis of pseudouridine from uracil-516 in 16S ribosomal RNA.</text>
</comment>
<dbReference type="CDD" id="cd00165">
    <property type="entry name" value="S4"/>
    <property type="match status" value="1"/>
</dbReference>
<dbReference type="GO" id="GO:0003723">
    <property type="term" value="F:RNA binding"/>
    <property type="evidence" value="ECO:0007669"/>
    <property type="project" value="UniProtKB-KW"/>
</dbReference>
<feature type="domain" description="RNA-binding S4" evidence="8">
    <location>
        <begin position="71"/>
        <end position="128"/>
    </location>
</feature>
<evidence type="ECO:0000256" key="4">
    <source>
        <dbReference type="ARBA" id="ARBA00036749"/>
    </source>
</evidence>
<dbReference type="GO" id="GO:0000455">
    <property type="term" value="P:enzyme-directed rRNA pseudouridine synthesis"/>
    <property type="evidence" value="ECO:0007669"/>
    <property type="project" value="UniProtKB-ARBA"/>
</dbReference>
<dbReference type="Gene3D" id="3.30.70.580">
    <property type="entry name" value="Pseudouridine synthase I, catalytic domain, N-terminal subdomain"/>
    <property type="match status" value="1"/>
</dbReference>
<dbReference type="GO" id="GO:0005829">
    <property type="term" value="C:cytosol"/>
    <property type="evidence" value="ECO:0007669"/>
    <property type="project" value="UniProtKB-ARBA"/>
</dbReference>
<comment type="similarity">
    <text evidence="1 7">Belongs to the pseudouridine synthase RsuA family.</text>
</comment>
<dbReference type="GO" id="GO:0160136">
    <property type="term" value="F:16S rRNA pseudouridine(516) synthase activity"/>
    <property type="evidence" value="ECO:0007669"/>
    <property type="project" value="UniProtKB-EC"/>
</dbReference>
<evidence type="ECO:0000313" key="10">
    <source>
        <dbReference type="Proteomes" id="UP000245909"/>
    </source>
</evidence>
<dbReference type="EMBL" id="QENU01000002">
    <property type="protein sequence ID" value="PVX41363.1"/>
    <property type="molecule type" value="Genomic_DNA"/>
</dbReference>
<accession>A0A2U0TCN8</accession>
<dbReference type="Gene3D" id="3.10.290.10">
    <property type="entry name" value="RNA-binding S4 domain"/>
    <property type="match status" value="1"/>
</dbReference>
<evidence type="ECO:0000256" key="2">
    <source>
        <dbReference type="ARBA" id="ARBA00022884"/>
    </source>
</evidence>
<dbReference type="InterPro" id="IPR020103">
    <property type="entry name" value="PsdUridine_synth_cat_dom_sf"/>
</dbReference>
<dbReference type="PROSITE" id="PS01149">
    <property type="entry name" value="PSI_RSU"/>
    <property type="match status" value="1"/>
</dbReference>
<keyword evidence="2 6" id="KW-0694">RNA-binding</keyword>
<comment type="caution">
    <text evidence="9">The sequence shown here is derived from an EMBL/GenBank/DDBJ whole genome shotgun (WGS) entry which is preliminary data.</text>
</comment>
<evidence type="ECO:0000256" key="1">
    <source>
        <dbReference type="ARBA" id="ARBA00008348"/>
    </source>
</evidence>
<dbReference type="CDD" id="cd02553">
    <property type="entry name" value="PseudoU_synth_RsuA"/>
    <property type="match status" value="1"/>
</dbReference>
<dbReference type="EC" id="5.4.99.-" evidence="7"/>
<dbReference type="PANTHER" id="PTHR47683:SF4">
    <property type="entry name" value="PSEUDOURIDINE SYNTHASE"/>
    <property type="match status" value="1"/>
</dbReference>
<dbReference type="InterPro" id="IPR020094">
    <property type="entry name" value="TruA/RsuA/RluB/E/F_N"/>
</dbReference>
<dbReference type="InterPro" id="IPR006145">
    <property type="entry name" value="PsdUridine_synth_RsuA/RluA"/>
</dbReference>
<dbReference type="SUPFAM" id="SSF55120">
    <property type="entry name" value="Pseudouridine synthase"/>
    <property type="match status" value="1"/>
</dbReference>
<keyword evidence="10" id="KW-1185">Reference proteome</keyword>
<dbReference type="InterPro" id="IPR002942">
    <property type="entry name" value="S4_RNA-bd"/>
</dbReference>
<dbReference type="AlphaFoldDB" id="A0A2U0TCN8"/>
<name>A0A2U0TCN8_9PAST</name>
<evidence type="ECO:0000256" key="5">
    <source>
        <dbReference type="ARBA" id="ARBA00037590"/>
    </source>
</evidence>
<dbReference type="InterPro" id="IPR036986">
    <property type="entry name" value="S4_RNA-bd_sf"/>
</dbReference>
<dbReference type="PANTHER" id="PTHR47683">
    <property type="entry name" value="PSEUDOURIDINE SYNTHASE FAMILY PROTEIN-RELATED"/>
    <property type="match status" value="1"/>
</dbReference>
<organism evidence="9 10">
    <name type="scientific">Alitibacter langaaensis DSM 22999</name>
    <dbReference type="NCBI Taxonomy" id="1122935"/>
    <lineage>
        <taxon>Bacteria</taxon>
        <taxon>Pseudomonadati</taxon>
        <taxon>Pseudomonadota</taxon>
        <taxon>Gammaproteobacteria</taxon>
        <taxon>Pasteurellales</taxon>
        <taxon>Pasteurellaceae</taxon>
        <taxon>Alitibacter</taxon>
    </lineage>
</organism>
<dbReference type="NCBIfam" id="TIGR00093">
    <property type="entry name" value="pseudouridine synthase"/>
    <property type="match status" value="1"/>
</dbReference>
<proteinExistence type="inferred from homology"/>
<dbReference type="Pfam" id="PF01479">
    <property type="entry name" value="S4"/>
    <property type="match status" value="1"/>
</dbReference>
<dbReference type="NCBIfam" id="NF008097">
    <property type="entry name" value="PRK10839.1"/>
    <property type="match status" value="1"/>
</dbReference>
<evidence type="ECO:0000259" key="8">
    <source>
        <dbReference type="SMART" id="SM00363"/>
    </source>
</evidence>
<dbReference type="InterPro" id="IPR000748">
    <property type="entry name" value="PsdUridine_synth_RsuA/RluB/E/F"/>
</dbReference>
<keyword evidence="3 7" id="KW-0413">Isomerase</keyword>
<dbReference type="Proteomes" id="UP000245909">
    <property type="component" value="Unassembled WGS sequence"/>
</dbReference>
<comment type="catalytic activity">
    <reaction evidence="4">
        <text>uridine(516) in 16S rRNA = pseudouridine(516) in 16S rRNA</text>
        <dbReference type="Rhea" id="RHEA:38867"/>
        <dbReference type="Rhea" id="RHEA-COMP:10089"/>
        <dbReference type="Rhea" id="RHEA-COMP:10090"/>
        <dbReference type="ChEBI" id="CHEBI:65314"/>
        <dbReference type="ChEBI" id="CHEBI:65315"/>
        <dbReference type="EC" id="5.4.99.19"/>
    </reaction>
</comment>
<sequence>MTIFYLNLRHYTPKNQEKNLPFDFISQKIYKLARNLTALSLGGSGRVWDLFGAIGRNRVEWRYVFPIEKIMRLDKFLAEQTGLTRSQATKILRQGAVEINGKIEKSGSVKVSAEDEILFEGEPLQWLDGPQYFMLYKPQGYVCSHDDGDYPTVYQFFDYPLAGKLHSAGRLDVDTTGLILLTDDGQWSHRVTSPKHHCEKTYLVTLADPVESHYQTACEQGILLRGEKDPTKSASLEIIDDYNVNLTISEGRYHQVKRMFAALGNKVVGLHRWRIGGVVLDEQLQEGEYRPLTQAEIESFL</sequence>
<dbReference type="FunFam" id="3.30.70.1560:FF:000001">
    <property type="entry name" value="Pseudouridine synthase"/>
    <property type="match status" value="1"/>
</dbReference>
<dbReference type="InterPro" id="IPR050343">
    <property type="entry name" value="RsuA_PseudoU_synthase"/>
</dbReference>
<dbReference type="InterPro" id="IPR018496">
    <property type="entry name" value="PsdUridine_synth_RsuA/RluB_CS"/>
</dbReference>
<evidence type="ECO:0000313" key="9">
    <source>
        <dbReference type="EMBL" id="PVX41363.1"/>
    </source>
</evidence>
<dbReference type="SUPFAM" id="SSF55174">
    <property type="entry name" value="Alpha-L RNA-binding motif"/>
    <property type="match status" value="1"/>
</dbReference>
<evidence type="ECO:0000256" key="7">
    <source>
        <dbReference type="RuleBase" id="RU003887"/>
    </source>
</evidence>
<gene>
    <name evidence="9" type="ORF">C8D76_10259</name>
</gene>
<evidence type="ECO:0000256" key="6">
    <source>
        <dbReference type="PROSITE-ProRule" id="PRU00182"/>
    </source>
</evidence>
<protein>
    <recommendedName>
        <fullName evidence="7">Pseudouridine synthase</fullName>
        <ecNumber evidence="7">5.4.99.-</ecNumber>
    </recommendedName>
</protein>
<dbReference type="Gene3D" id="3.30.70.1560">
    <property type="entry name" value="Alpha-L RNA-binding motif"/>
    <property type="match status" value="1"/>
</dbReference>
<dbReference type="SMART" id="SM00363">
    <property type="entry name" value="S4"/>
    <property type="match status" value="1"/>
</dbReference>
<reference evidence="9 10" key="1">
    <citation type="submission" date="2018-05" db="EMBL/GenBank/DDBJ databases">
        <title>Genomic Encyclopedia of Type Strains, Phase IV (KMG-IV): sequencing the most valuable type-strain genomes for metagenomic binning, comparative biology and taxonomic classification.</title>
        <authorList>
            <person name="Goeker M."/>
        </authorList>
    </citation>
    <scope>NUCLEOTIDE SEQUENCE [LARGE SCALE GENOMIC DNA]</scope>
    <source>
        <strain evidence="9 10">DSM 22999</strain>
    </source>
</reference>
<dbReference type="InterPro" id="IPR042092">
    <property type="entry name" value="PsdUridine_s_RsuA/RluB/E/F_cat"/>
</dbReference>
<evidence type="ECO:0000256" key="3">
    <source>
        <dbReference type="ARBA" id="ARBA00023235"/>
    </source>
</evidence>